<dbReference type="EMBL" id="JABWMJ010000007">
    <property type="protein sequence ID" value="NUZ07336.1"/>
    <property type="molecule type" value="Genomic_DNA"/>
</dbReference>
<dbReference type="PANTHER" id="PTHR43205">
    <property type="entry name" value="PROSTAGLANDIN REDUCTASE"/>
    <property type="match status" value="1"/>
</dbReference>
<dbReference type="InterPro" id="IPR013149">
    <property type="entry name" value="ADH-like_C"/>
</dbReference>
<comment type="caution">
    <text evidence="3">The sequence shown here is derived from an EMBL/GenBank/DDBJ whole genome shotgun (WGS) entry which is preliminary data.</text>
</comment>
<dbReference type="RefSeq" id="WP_176070180.1">
    <property type="nucleotide sequence ID" value="NZ_JABWMJ010000007.1"/>
</dbReference>
<gene>
    <name evidence="3" type="ORF">HQN59_16355</name>
</gene>
<evidence type="ECO:0000313" key="3">
    <source>
        <dbReference type="EMBL" id="NUZ07336.1"/>
    </source>
</evidence>
<sequence length="348" mass="36843">MPLPSDLISHQVRLAARPVGLPTDDVWRYTDEPVGAPDEGGLVVRVEALSLDPAMRGWMNEGKSYIAPVGIGDVMRAGAVGRVLASRHPGFAEGDWVAGALGVQTVARLDARTLASAGMHRIDPSLGTPAQWLNVLGMPGMTAYFGLKEVGQPRAGETLVVSGAAGAVGQTVGQLGRILGLRVVGIAGGEAKCRFVVDELGFDACVDYKGGALKEDLRAHCPQGIDIYFDNVGGDVLDTVLTRLARKARVVICGAISQYNATSAVAGPKNYLSLLVNRARMEGMVVFDYADRYGEAVAELAGYLKDGRLRSREDVVRGSVRDFPRTLLKLFSGENLGKLVLELDGAAA</sequence>
<proteinExistence type="predicted"/>
<evidence type="ECO:0000259" key="2">
    <source>
        <dbReference type="SMART" id="SM00829"/>
    </source>
</evidence>
<dbReference type="PANTHER" id="PTHR43205:SF7">
    <property type="entry name" value="PROSTAGLANDIN REDUCTASE 1"/>
    <property type="match status" value="1"/>
</dbReference>
<dbReference type="CDD" id="cd05288">
    <property type="entry name" value="PGDH"/>
    <property type="match status" value="1"/>
</dbReference>
<dbReference type="Pfam" id="PF00107">
    <property type="entry name" value="ADH_zinc_N"/>
    <property type="match status" value="1"/>
</dbReference>
<keyword evidence="4" id="KW-1185">Reference proteome</keyword>
<dbReference type="FunFam" id="3.40.50.720:FF:000121">
    <property type="entry name" value="Prostaglandin reductase 2"/>
    <property type="match status" value="1"/>
</dbReference>
<dbReference type="AlphaFoldDB" id="A0A7Y6NQ92"/>
<keyword evidence="1" id="KW-0560">Oxidoreductase</keyword>
<dbReference type="InterPro" id="IPR011032">
    <property type="entry name" value="GroES-like_sf"/>
</dbReference>
<evidence type="ECO:0000256" key="1">
    <source>
        <dbReference type="ARBA" id="ARBA00023002"/>
    </source>
</evidence>
<evidence type="ECO:0000313" key="4">
    <source>
        <dbReference type="Proteomes" id="UP000529637"/>
    </source>
</evidence>
<protein>
    <submittedName>
        <fullName evidence="3">NADP-dependent oxidoreductase</fullName>
    </submittedName>
</protein>
<dbReference type="InterPro" id="IPR036291">
    <property type="entry name" value="NAD(P)-bd_dom_sf"/>
</dbReference>
<dbReference type="Proteomes" id="UP000529637">
    <property type="component" value="Unassembled WGS sequence"/>
</dbReference>
<dbReference type="SMART" id="SM00829">
    <property type="entry name" value="PKS_ER"/>
    <property type="match status" value="1"/>
</dbReference>
<dbReference type="SUPFAM" id="SSF50129">
    <property type="entry name" value="GroES-like"/>
    <property type="match status" value="1"/>
</dbReference>
<dbReference type="InterPro" id="IPR041694">
    <property type="entry name" value="ADH_N_2"/>
</dbReference>
<feature type="domain" description="Enoyl reductase (ER)" evidence="2">
    <location>
        <begin position="20"/>
        <end position="341"/>
    </location>
</feature>
<dbReference type="InterPro" id="IPR045010">
    <property type="entry name" value="MDR_fam"/>
</dbReference>
<organism evidence="3 4">
    <name type="scientific">Piscinibacter koreensis</name>
    <dbReference type="NCBI Taxonomy" id="2742824"/>
    <lineage>
        <taxon>Bacteria</taxon>
        <taxon>Pseudomonadati</taxon>
        <taxon>Pseudomonadota</taxon>
        <taxon>Betaproteobacteria</taxon>
        <taxon>Burkholderiales</taxon>
        <taxon>Sphaerotilaceae</taxon>
        <taxon>Piscinibacter</taxon>
    </lineage>
</organism>
<reference evidence="3 4" key="1">
    <citation type="submission" date="2020-06" db="EMBL/GenBank/DDBJ databases">
        <title>Schlegella sp. ID0723 isolated from air conditioner.</title>
        <authorList>
            <person name="Kim D.Y."/>
            <person name="Kim D.-U."/>
        </authorList>
    </citation>
    <scope>NUCLEOTIDE SEQUENCE [LARGE SCALE GENOMIC DNA]</scope>
    <source>
        <strain evidence="3 4">ID0723</strain>
    </source>
</reference>
<dbReference type="SUPFAM" id="SSF51735">
    <property type="entry name" value="NAD(P)-binding Rossmann-fold domains"/>
    <property type="match status" value="1"/>
</dbReference>
<dbReference type="Gene3D" id="3.40.50.720">
    <property type="entry name" value="NAD(P)-binding Rossmann-like Domain"/>
    <property type="match status" value="1"/>
</dbReference>
<dbReference type="GO" id="GO:0016628">
    <property type="term" value="F:oxidoreductase activity, acting on the CH-CH group of donors, NAD or NADP as acceptor"/>
    <property type="evidence" value="ECO:0007669"/>
    <property type="project" value="InterPro"/>
</dbReference>
<dbReference type="Pfam" id="PF16884">
    <property type="entry name" value="ADH_N_2"/>
    <property type="match status" value="1"/>
</dbReference>
<accession>A0A7Y6NQ92</accession>
<name>A0A7Y6NQ92_9BURK</name>
<dbReference type="Gene3D" id="3.90.180.10">
    <property type="entry name" value="Medium-chain alcohol dehydrogenases, catalytic domain"/>
    <property type="match status" value="1"/>
</dbReference>
<dbReference type="InterPro" id="IPR020843">
    <property type="entry name" value="ER"/>
</dbReference>